<dbReference type="InterPro" id="IPR008271">
    <property type="entry name" value="Ser/Thr_kinase_AS"/>
</dbReference>
<dbReference type="InterPro" id="IPR000719">
    <property type="entry name" value="Prot_kinase_dom"/>
</dbReference>
<dbReference type="CDD" id="cd14014">
    <property type="entry name" value="STKc_PknB_like"/>
    <property type="match status" value="1"/>
</dbReference>
<dbReference type="AlphaFoldDB" id="A0A9X3YHJ7"/>
<feature type="domain" description="Protein kinase" evidence="9">
    <location>
        <begin position="11"/>
        <end position="272"/>
    </location>
</feature>
<evidence type="ECO:0000256" key="7">
    <source>
        <dbReference type="PROSITE-ProRule" id="PRU10141"/>
    </source>
</evidence>
<dbReference type="SUPFAM" id="SSF56112">
    <property type="entry name" value="Protein kinase-like (PK-like)"/>
    <property type="match status" value="1"/>
</dbReference>
<gene>
    <name evidence="10" type="ORF">OD750_001625</name>
</gene>
<dbReference type="EMBL" id="JAOVZO020000001">
    <property type="protein sequence ID" value="MDC8011240.1"/>
    <property type="molecule type" value="Genomic_DNA"/>
</dbReference>
<keyword evidence="11" id="KW-1185">Reference proteome</keyword>
<evidence type="ECO:0000256" key="3">
    <source>
        <dbReference type="ARBA" id="ARBA00022679"/>
    </source>
</evidence>
<evidence type="ECO:0000313" key="11">
    <source>
        <dbReference type="Proteomes" id="UP001139971"/>
    </source>
</evidence>
<accession>A0A9X3YHJ7</accession>
<evidence type="ECO:0000259" key="9">
    <source>
        <dbReference type="PROSITE" id="PS50011"/>
    </source>
</evidence>
<dbReference type="PANTHER" id="PTHR24348:SF68">
    <property type="entry name" value="SERINE_THREONINE-PROTEIN KINASE ATG1C"/>
    <property type="match status" value="1"/>
</dbReference>
<dbReference type="Gene3D" id="1.25.40.10">
    <property type="entry name" value="Tetratricopeptide repeat domain"/>
    <property type="match status" value="1"/>
</dbReference>
<dbReference type="Pfam" id="PF00069">
    <property type="entry name" value="Pkinase"/>
    <property type="match status" value="1"/>
</dbReference>
<keyword evidence="5 10" id="KW-0418">Kinase</keyword>
<evidence type="ECO:0000256" key="1">
    <source>
        <dbReference type="ARBA" id="ARBA00012513"/>
    </source>
</evidence>
<feature type="region of interest" description="Disordered" evidence="8">
    <location>
        <begin position="312"/>
        <end position="342"/>
    </location>
</feature>
<evidence type="ECO:0000256" key="8">
    <source>
        <dbReference type="SAM" id="MobiDB-lite"/>
    </source>
</evidence>
<keyword evidence="3" id="KW-0808">Transferase</keyword>
<dbReference type="InterPro" id="IPR011990">
    <property type="entry name" value="TPR-like_helical_dom_sf"/>
</dbReference>
<dbReference type="GO" id="GO:0005524">
    <property type="term" value="F:ATP binding"/>
    <property type="evidence" value="ECO:0007669"/>
    <property type="project" value="UniProtKB-UniRule"/>
</dbReference>
<proteinExistence type="predicted"/>
<organism evidence="10 11">
    <name type="scientific">Tahibacter soli</name>
    <dbReference type="NCBI Taxonomy" id="2983605"/>
    <lineage>
        <taxon>Bacteria</taxon>
        <taxon>Pseudomonadati</taxon>
        <taxon>Pseudomonadota</taxon>
        <taxon>Gammaproteobacteria</taxon>
        <taxon>Lysobacterales</taxon>
        <taxon>Rhodanobacteraceae</taxon>
        <taxon>Tahibacter</taxon>
    </lineage>
</organism>
<keyword evidence="6 7" id="KW-0067">ATP-binding</keyword>
<dbReference type="Gene3D" id="3.30.200.20">
    <property type="entry name" value="Phosphorylase Kinase, domain 1"/>
    <property type="match status" value="1"/>
</dbReference>
<feature type="compositionally biased region" description="Pro residues" evidence="8">
    <location>
        <begin position="332"/>
        <end position="342"/>
    </location>
</feature>
<dbReference type="RefSeq" id="WP_263543739.1">
    <property type="nucleotide sequence ID" value="NZ_JAOVZO020000001.1"/>
</dbReference>
<feature type="binding site" evidence="7">
    <location>
        <position position="40"/>
    </location>
    <ligand>
        <name>ATP</name>
        <dbReference type="ChEBI" id="CHEBI:30616"/>
    </ligand>
</feature>
<dbReference type="Gene3D" id="1.10.510.10">
    <property type="entry name" value="Transferase(Phosphotransferase) domain 1"/>
    <property type="match status" value="1"/>
</dbReference>
<dbReference type="GO" id="GO:0004674">
    <property type="term" value="F:protein serine/threonine kinase activity"/>
    <property type="evidence" value="ECO:0007669"/>
    <property type="project" value="UniProtKB-KW"/>
</dbReference>
<keyword evidence="2" id="KW-0723">Serine/threonine-protein kinase</keyword>
<dbReference type="InterPro" id="IPR017441">
    <property type="entry name" value="Protein_kinase_ATP_BS"/>
</dbReference>
<evidence type="ECO:0000256" key="2">
    <source>
        <dbReference type="ARBA" id="ARBA00022527"/>
    </source>
</evidence>
<sequence length="996" mass="106210">MPAGPIRIPGYELLRQLGAGGMSTVWLAVQESLQRKIAIKVMRRAHESSGDDVRQFEKRFLLEGRTMAKLPHRNIVAVYDIVSNDDVSYIAMEYLEGGTLSERMQTGLSLAEAVSVVVQIGGALDFAHQHNIVHRDLKPANIMFRDALTPVLTDFGIARTQDQAATRLTQTGMLVGTPNYMSPEQISGGDIDGRSDLYSLGVMFFELLSGKTPFNGDTPIAVMMAHLTTPAPPLPPEFAFFQPVVDRMLAKNRDDRYADLREFIAALKQRVVGSDTLLMRLKLDPALSSSDQLRALGFTASDPAARNLRSGAISGAQPLPRPQAPSRAPSRPTAPPPSRVPPARPRWPWFALGGALLAAALGIGVWQFAGRGGLSAEERELVGFWLKDAARHVDERRLVSPPGDNAYELLQKLLQKDPENAQAQALLDRIAAAMRDEAQAALAKGDYAAALDRAEQGLFVRKDDAALAQLKTRIETERAAAQQRQQLEQLLTGADAAEKAGRPFGPDGAYAQLVRAKELAPADAAVKTRYERFVEAQLAPAREALAAKDAARASRMLALLKADLGNESTYATLADAATLAQRQADAEKQIADLAARGAQELAAGRLDEPANANAFATLGQLRDLAPDDPRVRALAGNLAAALVADGRKAAAATPQRALERAELALRVEPGRTDAAALKTDIEQRLGQRLADIGRALSAAKQALAEERFLAPADDNARAALDQVLKLDPDNAEARKLAAELPQRVAAAIAARVEARDTAGALALAQAAQQAYPDDAAVKRLVANINTQMLREKADADAAAARERTAVAIAMTPPTPESLANAAGLLGGVLATDARNADALALRKRLAETFAAALRGASTLPAFDALAAFAQKQEALLGAEPEFAAARRDAAALRGKLVDAQAARIAAEQGELVLNAQPWAKVESVLDGNRKAVALPADASTPFALKLPAGSYVITFRHPQAAKPVTVIAKVEAQRRASANAAFPTISAEDYFTRAGW</sequence>
<dbReference type="InterPro" id="IPR045269">
    <property type="entry name" value="Atg1-like"/>
</dbReference>
<dbReference type="SMART" id="SM00220">
    <property type="entry name" value="S_TKc"/>
    <property type="match status" value="1"/>
</dbReference>
<dbReference type="PROSITE" id="PS00107">
    <property type="entry name" value="PROTEIN_KINASE_ATP"/>
    <property type="match status" value="1"/>
</dbReference>
<reference evidence="10" key="1">
    <citation type="submission" date="2023-02" db="EMBL/GenBank/DDBJ databases">
        <title>Tahibacter soli sp. nov. isolated from soil.</title>
        <authorList>
            <person name="Baek J.H."/>
            <person name="Lee J.K."/>
            <person name="Choi D.G."/>
            <person name="Jeon C.O."/>
        </authorList>
    </citation>
    <scope>NUCLEOTIDE SEQUENCE</scope>
    <source>
        <strain evidence="10">BL</strain>
    </source>
</reference>
<comment type="caution">
    <text evidence="10">The sequence shown here is derived from an EMBL/GenBank/DDBJ whole genome shotgun (WGS) entry which is preliminary data.</text>
</comment>
<evidence type="ECO:0000256" key="6">
    <source>
        <dbReference type="ARBA" id="ARBA00022840"/>
    </source>
</evidence>
<dbReference type="PANTHER" id="PTHR24348">
    <property type="entry name" value="SERINE/THREONINE-PROTEIN KINASE UNC-51-RELATED"/>
    <property type="match status" value="1"/>
</dbReference>
<evidence type="ECO:0000313" key="10">
    <source>
        <dbReference type="EMBL" id="MDC8011240.1"/>
    </source>
</evidence>
<evidence type="ECO:0000256" key="4">
    <source>
        <dbReference type="ARBA" id="ARBA00022741"/>
    </source>
</evidence>
<dbReference type="PROSITE" id="PS00108">
    <property type="entry name" value="PROTEIN_KINASE_ST"/>
    <property type="match status" value="1"/>
</dbReference>
<dbReference type="GO" id="GO:0005737">
    <property type="term" value="C:cytoplasm"/>
    <property type="evidence" value="ECO:0007669"/>
    <property type="project" value="TreeGrafter"/>
</dbReference>
<keyword evidence="4 7" id="KW-0547">Nucleotide-binding</keyword>
<name>A0A9X3YHJ7_9GAMM</name>
<dbReference type="FunFam" id="1.10.510.10:FF:000021">
    <property type="entry name" value="Serine/threonine protein kinase"/>
    <property type="match status" value="1"/>
</dbReference>
<dbReference type="EC" id="2.7.11.1" evidence="1"/>
<dbReference type="Proteomes" id="UP001139971">
    <property type="component" value="Unassembled WGS sequence"/>
</dbReference>
<dbReference type="PROSITE" id="PS50011">
    <property type="entry name" value="PROTEIN_KINASE_DOM"/>
    <property type="match status" value="1"/>
</dbReference>
<protein>
    <recommendedName>
        <fullName evidence="1">non-specific serine/threonine protein kinase</fullName>
        <ecNumber evidence="1">2.7.11.1</ecNumber>
    </recommendedName>
</protein>
<dbReference type="InterPro" id="IPR011009">
    <property type="entry name" value="Kinase-like_dom_sf"/>
</dbReference>
<evidence type="ECO:0000256" key="5">
    <source>
        <dbReference type="ARBA" id="ARBA00022777"/>
    </source>
</evidence>